<dbReference type="Proteomes" id="UP000035681">
    <property type="component" value="Unplaced"/>
</dbReference>
<evidence type="ECO:0000313" key="2">
    <source>
        <dbReference type="WBParaSite" id="SSTP_0000066950.1"/>
    </source>
</evidence>
<sequence>MENKTNFEILSINFSLLEELNNVKDNLDILNMNESDKLFMGKNINNILEEINTYTTLRNETLSKINLLNNSITNIHNDIKFTLNVISNKSINTLTPLLNSIVTSQKLCSKEIQGG</sequence>
<protein>
    <submittedName>
        <fullName evidence="2">Conserved oligomeric Golgi complex subunit 6</fullName>
    </submittedName>
</protein>
<organism evidence="2">
    <name type="scientific">Strongyloides stercoralis</name>
    <name type="common">Threadworm</name>
    <dbReference type="NCBI Taxonomy" id="6248"/>
    <lineage>
        <taxon>Eukaryota</taxon>
        <taxon>Metazoa</taxon>
        <taxon>Ecdysozoa</taxon>
        <taxon>Nematoda</taxon>
        <taxon>Chromadorea</taxon>
        <taxon>Rhabditida</taxon>
        <taxon>Tylenchina</taxon>
        <taxon>Panagrolaimomorpha</taxon>
        <taxon>Strongyloidoidea</taxon>
        <taxon>Strongyloididae</taxon>
        <taxon>Strongyloides</taxon>
    </lineage>
</organism>
<keyword evidence="1" id="KW-1185">Reference proteome</keyword>
<accession>A0A0K0DTV7</accession>
<evidence type="ECO:0000313" key="1">
    <source>
        <dbReference type="Proteomes" id="UP000035681"/>
    </source>
</evidence>
<dbReference type="AlphaFoldDB" id="A0A0K0DTV7"/>
<dbReference type="WBParaSite" id="SSTP_0000066950.1">
    <property type="protein sequence ID" value="SSTP_0000066950.1"/>
    <property type="gene ID" value="SSTP_0000066950"/>
</dbReference>
<reference evidence="2" key="1">
    <citation type="submission" date="2015-08" db="UniProtKB">
        <authorList>
            <consortium name="WormBaseParasite"/>
        </authorList>
    </citation>
    <scope>IDENTIFICATION</scope>
</reference>
<name>A0A0K0DTV7_STRER</name>
<dbReference type="WBParaSite" id="TCONS_00013336.p1">
    <property type="protein sequence ID" value="TCONS_00013336.p1"/>
    <property type="gene ID" value="XLOC_009197"/>
</dbReference>
<proteinExistence type="predicted"/>